<comment type="similarity">
    <text evidence="1">Belongs to the AHA1 family.</text>
</comment>
<organism evidence="3 4">
    <name type="scientific">Vibrio vulnificus</name>
    <dbReference type="NCBI Taxonomy" id="672"/>
    <lineage>
        <taxon>Bacteria</taxon>
        <taxon>Pseudomonadati</taxon>
        <taxon>Pseudomonadota</taxon>
        <taxon>Gammaproteobacteria</taxon>
        <taxon>Vibrionales</taxon>
        <taxon>Vibrionaceae</taxon>
        <taxon>Vibrio</taxon>
    </lineage>
</organism>
<dbReference type="Proteomes" id="UP000237466">
    <property type="component" value="Unassembled WGS sequence"/>
</dbReference>
<dbReference type="InterPro" id="IPR013538">
    <property type="entry name" value="ASHA1/2-like_C"/>
</dbReference>
<dbReference type="Gene3D" id="3.30.530.20">
    <property type="match status" value="1"/>
</dbReference>
<evidence type="ECO:0000259" key="2">
    <source>
        <dbReference type="Pfam" id="PF08327"/>
    </source>
</evidence>
<gene>
    <name evidence="3" type="ORF">CRN52_15080</name>
</gene>
<dbReference type="CDD" id="cd07814">
    <property type="entry name" value="SRPBCC_CalC_Aha1-like"/>
    <property type="match status" value="1"/>
</dbReference>
<sequence length="146" mass="16854">MLTLNYHVEIDATPEKVWQVLTDLELYKQWATAFSPHSQFDGVWQEGEDIKFFDPDMGGTRAVIDAIEPQQRIELHHVAIFNPEHVQDIDSDVAMKWIGSTESYQLRPKDDKLLLMVTITTHSDFVSMFNHGWEKALPLIKALSEE</sequence>
<comment type="caution">
    <text evidence="3">The sequence shown here is derived from an EMBL/GenBank/DDBJ whole genome shotgun (WGS) entry which is preliminary data.</text>
</comment>
<feature type="domain" description="Activator of Hsp90 ATPase homologue 1/2-like C-terminal" evidence="2">
    <location>
        <begin position="11"/>
        <end position="143"/>
    </location>
</feature>
<accession>A0A2S3R108</accession>
<evidence type="ECO:0000313" key="4">
    <source>
        <dbReference type="Proteomes" id="UP000237466"/>
    </source>
</evidence>
<protein>
    <submittedName>
        <fullName evidence="3">SRPBCC domain-containing protein</fullName>
    </submittedName>
</protein>
<reference evidence="3 4" key="1">
    <citation type="journal article" date="2018" name="Front. Microbiol.">
        <title>Phylogeny of Vibrio vulnificus from the Analysis of the Core-Genome: Implications for Intra-Species Taxonomy.</title>
        <authorList>
            <person name="Roig F.J."/>
            <person name="Gonzalez-Candelas F."/>
            <person name="Sanjuan E."/>
            <person name="Fouz B."/>
            <person name="Feil E.J."/>
            <person name="Llorens C."/>
            <person name="Baker-Austin C."/>
            <person name="Oliver J.D."/>
            <person name="Danin-Poleg Y."/>
            <person name="Gibas C.J."/>
            <person name="Kashi Y."/>
            <person name="Gulig P.A."/>
            <person name="Morrison S.S."/>
            <person name="Amaro C."/>
        </authorList>
    </citation>
    <scope>NUCLEOTIDE SEQUENCE [LARGE SCALE GENOMIC DNA]</scope>
    <source>
        <strain evidence="3 4">CECT4608</strain>
    </source>
</reference>
<evidence type="ECO:0000313" key="3">
    <source>
        <dbReference type="EMBL" id="POB46470.1"/>
    </source>
</evidence>
<dbReference type="RefSeq" id="WP_045596955.1">
    <property type="nucleotide sequence ID" value="NZ_CABMOC010000008.1"/>
</dbReference>
<evidence type="ECO:0000256" key="1">
    <source>
        <dbReference type="ARBA" id="ARBA00006817"/>
    </source>
</evidence>
<name>A0A2S3R108_VIBVL</name>
<dbReference type="AlphaFoldDB" id="A0A2S3R108"/>
<dbReference type="EMBL" id="PDGH01000102">
    <property type="protein sequence ID" value="POB46470.1"/>
    <property type="molecule type" value="Genomic_DNA"/>
</dbReference>
<dbReference type="Pfam" id="PF08327">
    <property type="entry name" value="AHSA1"/>
    <property type="match status" value="1"/>
</dbReference>
<proteinExistence type="inferred from homology"/>
<dbReference type="SUPFAM" id="SSF55961">
    <property type="entry name" value="Bet v1-like"/>
    <property type="match status" value="1"/>
</dbReference>
<dbReference type="InterPro" id="IPR023393">
    <property type="entry name" value="START-like_dom_sf"/>
</dbReference>